<keyword evidence="4" id="KW-1185">Reference proteome</keyword>
<reference evidence="3 4" key="1">
    <citation type="submission" date="2019-07" db="EMBL/GenBank/DDBJ databases">
        <title>Whole genome shotgun sequence of Alkalibacillus haloalkaliphilus NBRC 103110.</title>
        <authorList>
            <person name="Hosoyama A."/>
            <person name="Uohara A."/>
            <person name="Ohji S."/>
            <person name="Ichikawa N."/>
        </authorList>
    </citation>
    <scope>NUCLEOTIDE SEQUENCE [LARGE SCALE GENOMIC DNA]</scope>
    <source>
        <strain evidence="3 4">NBRC 103110</strain>
    </source>
</reference>
<accession>A0A511W7R2</accession>
<gene>
    <name evidence="3" type="ORF">AHA02nite_29050</name>
</gene>
<evidence type="ECO:0000259" key="2">
    <source>
        <dbReference type="PROSITE" id="PS51677"/>
    </source>
</evidence>
<dbReference type="Gene3D" id="3.20.20.370">
    <property type="entry name" value="Glycoside hydrolase/deacetylase"/>
    <property type="match status" value="1"/>
</dbReference>
<dbReference type="RefSeq" id="WP_146818540.1">
    <property type="nucleotide sequence ID" value="NZ_BJYA01000025.1"/>
</dbReference>
<dbReference type="PROSITE" id="PS51677">
    <property type="entry name" value="NODB"/>
    <property type="match status" value="1"/>
</dbReference>
<dbReference type="Proteomes" id="UP000321440">
    <property type="component" value="Unassembled WGS sequence"/>
</dbReference>
<dbReference type="OrthoDB" id="9784220at2"/>
<dbReference type="AlphaFoldDB" id="A0A511W7R2"/>
<protein>
    <submittedName>
        <fullName evidence="3">Polysaccharide deacetylase</fullName>
    </submittedName>
</protein>
<dbReference type="GO" id="GO:0005975">
    <property type="term" value="P:carbohydrate metabolic process"/>
    <property type="evidence" value="ECO:0007669"/>
    <property type="project" value="InterPro"/>
</dbReference>
<comment type="caution">
    <text evidence="3">The sequence shown here is derived from an EMBL/GenBank/DDBJ whole genome shotgun (WGS) entry which is preliminary data.</text>
</comment>
<keyword evidence="1" id="KW-0732">Signal</keyword>
<dbReference type="InterPro" id="IPR002509">
    <property type="entry name" value="NODB_dom"/>
</dbReference>
<dbReference type="InterPro" id="IPR011330">
    <property type="entry name" value="Glyco_hydro/deAcase_b/a-brl"/>
</dbReference>
<evidence type="ECO:0000313" key="3">
    <source>
        <dbReference type="EMBL" id="GEN47129.1"/>
    </source>
</evidence>
<dbReference type="PROSITE" id="PS51257">
    <property type="entry name" value="PROKAR_LIPOPROTEIN"/>
    <property type="match status" value="1"/>
</dbReference>
<dbReference type="InterPro" id="IPR050248">
    <property type="entry name" value="Polysacc_deacetylase_ArnD"/>
</dbReference>
<dbReference type="CDD" id="cd10955">
    <property type="entry name" value="CE4_BH0857_like"/>
    <property type="match status" value="1"/>
</dbReference>
<dbReference type="Pfam" id="PF01522">
    <property type="entry name" value="Polysacc_deac_1"/>
    <property type="match status" value="1"/>
</dbReference>
<evidence type="ECO:0000313" key="4">
    <source>
        <dbReference type="Proteomes" id="UP000321440"/>
    </source>
</evidence>
<feature type="chain" id="PRO_5039700998" evidence="1">
    <location>
        <begin position="25"/>
        <end position="282"/>
    </location>
</feature>
<dbReference type="EMBL" id="BJYA01000025">
    <property type="protein sequence ID" value="GEN47129.1"/>
    <property type="molecule type" value="Genomic_DNA"/>
</dbReference>
<sequence length="282" mass="31261">MKLTRLLVLIVLITIAACSGLNESEVNSANDHGSSDHFISERTSINASSRPNIDPEQYSSESHEWGEFVTGVKTQLDTEEEVIALTFDACGGPYGRGYDEELIDFLTEHEIPATLFVNKDWIEHNEETFIQLAENPLFQIENHGTDHLPLSVSGRTAWGIDGTSSPEEVYEEVQTNQQYIYELTGETPSFFRSGTAYYDEIAVEMIQDMGLEAVNYNVLGDAGGTYSSEQVEQSLLQAEPGSIALLHMNQPSSGTRDGVMNAIPQLIEEGYEFVHLDDSPLK</sequence>
<organism evidence="3 4">
    <name type="scientific">Alkalibacillus haloalkaliphilus</name>
    <dbReference type="NCBI Taxonomy" id="94136"/>
    <lineage>
        <taxon>Bacteria</taxon>
        <taxon>Bacillati</taxon>
        <taxon>Bacillota</taxon>
        <taxon>Bacilli</taxon>
        <taxon>Bacillales</taxon>
        <taxon>Bacillaceae</taxon>
        <taxon>Alkalibacillus</taxon>
    </lineage>
</organism>
<feature type="signal peptide" evidence="1">
    <location>
        <begin position="1"/>
        <end position="24"/>
    </location>
</feature>
<dbReference type="PANTHER" id="PTHR10587:SF134">
    <property type="entry name" value="SECRETED PROTEIN"/>
    <property type="match status" value="1"/>
</dbReference>
<dbReference type="SUPFAM" id="SSF88713">
    <property type="entry name" value="Glycoside hydrolase/deacetylase"/>
    <property type="match status" value="1"/>
</dbReference>
<dbReference type="GO" id="GO:0016810">
    <property type="term" value="F:hydrolase activity, acting on carbon-nitrogen (but not peptide) bonds"/>
    <property type="evidence" value="ECO:0007669"/>
    <property type="project" value="InterPro"/>
</dbReference>
<name>A0A511W7R2_9BACI</name>
<proteinExistence type="predicted"/>
<feature type="domain" description="NodB homology" evidence="2">
    <location>
        <begin position="81"/>
        <end position="274"/>
    </location>
</feature>
<evidence type="ECO:0000256" key="1">
    <source>
        <dbReference type="SAM" id="SignalP"/>
    </source>
</evidence>
<dbReference type="PANTHER" id="PTHR10587">
    <property type="entry name" value="GLYCOSYL TRANSFERASE-RELATED"/>
    <property type="match status" value="1"/>
</dbReference>